<organism evidence="3 4">
    <name type="scientific">Parabacteroides acidifaciens</name>
    <dbReference type="NCBI Taxonomy" id="2290935"/>
    <lineage>
        <taxon>Bacteria</taxon>
        <taxon>Pseudomonadati</taxon>
        <taxon>Bacteroidota</taxon>
        <taxon>Bacteroidia</taxon>
        <taxon>Bacteroidales</taxon>
        <taxon>Tannerellaceae</taxon>
        <taxon>Parabacteroides</taxon>
    </lineage>
</organism>
<dbReference type="EMBL" id="JACRTI010000055">
    <property type="protein sequence ID" value="MBC8603369.1"/>
    <property type="molecule type" value="Genomic_DNA"/>
</dbReference>
<dbReference type="SUPFAM" id="SSF50969">
    <property type="entry name" value="YVTN repeat-like/Quinoprotein amine dehydrogenase"/>
    <property type="match status" value="1"/>
</dbReference>
<dbReference type="AlphaFoldDB" id="A0A3D8HBA2"/>
<gene>
    <name evidence="3" type="ORF">DWU89_17180</name>
    <name evidence="2" type="ORF">H8784_16775</name>
</gene>
<evidence type="ECO:0000313" key="3">
    <source>
        <dbReference type="EMBL" id="RDU47922.1"/>
    </source>
</evidence>
<keyword evidence="5" id="KW-1185">Reference proteome</keyword>
<evidence type="ECO:0000313" key="2">
    <source>
        <dbReference type="EMBL" id="MBC8603369.1"/>
    </source>
</evidence>
<accession>A0A3D8HBA2</accession>
<feature type="signal peptide" evidence="1">
    <location>
        <begin position="1"/>
        <end position="21"/>
    </location>
</feature>
<dbReference type="Pfam" id="PF17170">
    <property type="entry name" value="DUF5128"/>
    <property type="match status" value="1"/>
</dbReference>
<dbReference type="Proteomes" id="UP000629596">
    <property type="component" value="Unassembled WGS sequence"/>
</dbReference>
<dbReference type="InterPro" id="IPR011044">
    <property type="entry name" value="Quino_amine_DH_bsu"/>
</dbReference>
<dbReference type="PROSITE" id="PS51257">
    <property type="entry name" value="PROKAR_LIPOPROTEIN"/>
    <property type="match status" value="1"/>
</dbReference>
<name>A0A3D8HBA2_9BACT</name>
<evidence type="ECO:0000313" key="5">
    <source>
        <dbReference type="Proteomes" id="UP000629596"/>
    </source>
</evidence>
<proteinExistence type="predicted"/>
<dbReference type="EMBL" id="QREV01000055">
    <property type="protein sequence ID" value="RDU47922.1"/>
    <property type="molecule type" value="Genomic_DNA"/>
</dbReference>
<reference evidence="2 5" key="2">
    <citation type="submission" date="2020-08" db="EMBL/GenBank/DDBJ databases">
        <title>Genome public.</title>
        <authorList>
            <person name="Liu C."/>
            <person name="Sun Q."/>
        </authorList>
    </citation>
    <scope>NUCLEOTIDE SEQUENCE [LARGE SCALE GENOMIC DNA]</scope>
    <source>
        <strain evidence="2 5">426_9</strain>
    </source>
</reference>
<comment type="caution">
    <text evidence="3">The sequence shown here is derived from an EMBL/GenBank/DDBJ whole genome shotgun (WGS) entry which is preliminary data.</text>
</comment>
<feature type="chain" id="PRO_5017576036" evidence="1">
    <location>
        <begin position="22"/>
        <end position="336"/>
    </location>
</feature>
<keyword evidence="1" id="KW-0732">Signal</keyword>
<evidence type="ECO:0000256" key="1">
    <source>
        <dbReference type="SAM" id="SignalP"/>
    </source>
</evidence>
<sequence length="336" mass="38543">MKTIYPFILFLLALCACSSQKDGTEIYQTKRDNKINVRDRIKEIDMGDVLISRYSGPSILDQYLIIGDYWAKDTVVYIFDKNDFHHICSTALKGPGPDEITNFGSVGINEKKREFYLTDHGKNKLFTYSLDRLLADPQNYTHTVKADLGDYIPMRYIYVNDTLSYGTFMWPQPGRPFDVTIAKWNMVTGATTPLNYINPEIKRVRASFAVSLEQNVIVECFSHNDLMTILDLDGNLKYNVYGPDWNNEVSIRRDFFNDVVIAGDKILAVTSLGNSHDSKEAVTTTLFVFDLRGKYLQTLEIGYDIEGLCYDKDNNRLIFCFNDEIQYGYLDLKGLI</sequence>
<dbReference type="RefSeq" id="WP_115500860.1">
    <property type="nucleotide sequence ID" value="NZ_JACRTI010000055.1"/>
</dbReference>
<protein>
    <submittedName>
        <fullName evidence="3">6-bladed beta-propeller</fullName>
    </submittedName>
</protein>
<dbReference type="Proteomes" id="UP000256321">
    <property type="component" value="Unassembled WGS sequence"/>
</dbReference>
<evidence type="ECO:0000313" key="4">
    <source>
        <dbReference type="Proteomes" id="UP000256321"/>
    </source>
</evidence>
<reference evidence="3 4" key="1">
    <citation type="submission" date="2018-07" db="EMBL/GenBank/DDBJ databases">
        <title>Parabacteroides acidifaciens nov. sp., isolated from human feces.</title>
        <authorList>
            <person name="Wang Y.J."/>
        </authorList>
    </citation>
    <scope>NUCLEOTIDE SEQUENCE [LARGE SCALE GENOMIC DNA]</scope>
    <source>
        <strain evidence="3 4">426-9</strain>
    </source>
</reference>